<gene>
    <name evidence="3" type="ORF">g.14813</name>
</gene>
<feature type="compositionally biased region" description="Low complexity" evidence="1">
    <location>
        <begin position="582"/>
        <end position="591"/>
    </location>
</feature>
<dbReference type="PANTHER" id="PTHR45979:SF30">
    <property type="entry name" value="NUCLEOTIDYLTRANSFERASE"/>
    <property type="match status" value="1"/>
</dbReference>
<reference evidence="3" key="1">
    <citation type="submission" date="2015-08" db="EMBL/GenBank/DDBJ databases">
        <authorList>
            <person name="Babu N.S."/>
            <person name="Beckwith C.J."/>
            <person name="Beseler K.G."/>
            <person name="Brison A."/>
            <person name="Carone J.V."/>
            <person name="Caskin T.P."/>
            <person name="Diamond M."/>
            <person name="Durham M.E."/>
            <person name="Foxe J.M."/>
            <person name="Go M."/>
            <person name="Henderson B.A."/>
            <person name="Jones I.B."/>
            <person name="McGettigan J.A."/>
            <person name="Micheletti S.J."/>
            <person name="Nasrallah M.E."/>
            <person name="Ortiz D."/>
            <person name="Piller C.R."/>
            <person name="Privatt S.R."/>
            <person name="Schneider S.L."/>
            <person name="Sharp S."/>
            <person name="Smith T.C."/>
            <person name="Stanton J.D."/>
            <person name="Ullery H.E."/>
            <person name="Wilson R.J."/>
            <person name="Serrano M.G."/>
            <person name="Buck G."/>
            <person name="Lee V."/>
            <person name="Wang Y."/>
            <person name="Carvalho R."/>
            <person name="Voegtly L."/>
            <person name="Shi R."/>
            <person name="Duckworth R."/>
            <person name="Johnson A."/>
            <person name="Loviza R."/>
            <person name="Walstead R."/>
            <person name="Shah Z."/>
            <person name="Kiflezghi M."/>
            <person name="Wade K."/>
            <person name="Ball S.L."/>
            <person name="Bradley K.W."/>
            <person name="Asai D.J."/>
            <person name="Bowman C.A."/>
            <person name="Russell D.A."/>
            <person name="Pope W.H."/>
            <person name="Jacobs-Sera D."/>
            <person name="Hendrix R.W."/>
            <person name="Hatfull G.F."/>
        </authorList>
    </citation>
    <scope>NUCLEOTIDE SEQUENCE</scope>
</reference>
<feature type="compositionally biased region" description="Low complexity" evidence="1">
    <location>
        <begin position="430"/>
        <end position="454"/>
    </location>
</feature>
<protein>
    <recommendedName>
        <fullName evidence="2">PAP/OAS1 substrate-binding-related domain-containing protein</fullName>
    </recommendedName>
</protein>
<dbReference type="InterPro" id="IPR058921">
    <property type="entry name" value="PAP/OAS1-rel"/>
</dbReference>
<dbReference type="Gene3D" id="3.30.460.10">
    <property type="entry name" value="Beta Polymerase, domain 2"/>
    <property type="match status" value="1"/>
</dbReference>
<feature type="compositionally biased region" description="Polar residues" evidence="1">
    <location>
        <begin position="626"/>
        <end position="637"/>
    </location>
</feature>
<dbReference type="Pfam" id="PF26180">
    <property type="entry name" value="PAP-OAS1"/>
    <property type="match status" value="1"/>
</dbReference>
<dbReference type="SUPFAM" id="SSF81301">
    <property type="entry name" value="Nucleotidyltransferase"/>
    <property type="match status" value="1"/>
</dbReference>
<evidence type="ECO:0000256" key="1">
    <source>
        <dbReference type="SAM" id="MobiDB-lite"/>
    </source>
</evidence>
<feature type="compositionally biased region" description="Basic and acidic residues" evidence="1">
    <location>
        <begin position="519"/>
        <end position="534"/>
    </location>
</feature>
<dbReference type="AlphaFoldDB" id="A0A1D1ZV05"/>
<dbReference type="SUPFAM" id="SSF81631">
    <property type="entry name" value="PAP/OAS1 substrate-binding domain"/>
    <property type="match status" value="1"/>
</dbReference>
<dbReference type="EMBL" id="GDKF01007863">
    <property type="protein sequence ID" value="JAT70759.1"/>
    <property type="molecule type" value="Transcribed_RNA"/>
</dbReference>
<feature type="compositionally biased region" description="Low complexity" evidence="1">
    <location>
        <begin position="544"/>
        <end position="562"/>
    </location>
</feature>
<evidence type="ECO:0000313" key="3">
    <source>
        <dbReference type="EMBL" id="JAT70759.1"/>
    </source>
</evidence>
<feature type="compositionally biased region" description="Pro residues" evidence="1">
    <location>
        <begin position="401"/>
        <end position="417"/>
    </location>
</feature>
<organism evidence="3">
    <name type="scientific">Auxenochlorella protothecoides</name>
    <name type="common">Green microalga</name>
    <name type="synonym">Chlorella protothecoides</name>
    <dbReference type="NCBI Taxonomy" id="3075"/>
    <lineage>
        <taxon>Eukaryota</taxon>
        <taxon>Viridiplantae</taxon>
        <taxon>Chlorophyta</taxon>
        <taxon>core chlorophytes</taxon>
        <taxon>Trebouxiophyceae</taxon>
        <taxon>Chlorellales</taxon>
        <taxon>Chlorellaceae</taxon>
        <taxon>Auxenochlorella</taxon>
    </lineage>
</organism>
<proteinExistence type="predicted"/>
<evidence type="ECO:0000259" key="2">
    <source>
        <dbReference type="Pfam" id="PF26180"/>
    </source>
</evidence>
<dbReference type="InterPro" id="IPR043519">
    <property type="entry name" value="NT_sf"/>
</dbReference>
<dbReference type="PANTHER" id="PTHR45979">
    <property type="entry name" value="PAP/OAS1 SUBSTRATE-BINDING DOMAIN SUPERFAMILY"/>
    <property type="match status" value="1"/>
</dbReference>
<feature type="domain" description="PAP/OAS1 substrate-binding-related" evidence="2">
    <location>
        <begin position="167"/>
        <end position="356"/>
    </location>
</feature>
<feature type="non-terminal residue" evidence="3">
    <location>
        <position position="1"/>
    </location>
</feature>
<name>A0A1D1ZV05_AUXPR</name>
<feature type="compositionally biased region" description="Gly residues" evidence="1">
    <location>
        <begin position="387"/>
        <end position="397"/>
    </location>
</feature>
<dbReference type="Gene3D" id="1.10.1410.10">
    <property type="match status" value="1"/>
</dbReference>
<sequence>QDCERVCVAWILSATMRHPAAEQRVTALLSALQPSPASEARRLAIAHLICSIIRKCFHNEYEVEAFLFGSVPLRTYLPDGDVDVSIFCSRRTDQATLRGVWAPRLVRALEWEARRGPVHLPIRDIQVIQAEVQLVKCIVSGVVVDISFETVGGLCTVAFLESMDRRIGRAHLFKRSILLIKAWCYYESRLLGAHHGLLSSYALETLVLNVINLHHSVVHTPLQVLAKFLEVYSSFEWERVGLSLQGALDLDALPQMKVTPQPMSQATPLLCPEFLAEALAQYAVPAAGPPPSFPRRHINIVDALLPGNNLGRSVSKASASRFASAFALGLRTLRGAVDRSPSGAIEGVDAFFKNAWQAPMRAAAEAAACLAGLASLGPLGWEGLVGNGAGTGQGPRAGPGLSPPPINMPPPPPPPPRSQGQWGGGIPEGALPRALAPRPAWVSQRAQRAQQATAPWSPQPPSDGLQADLLRSDLAALLANMEAACRTRTPRGGDDWPRGTASPARAEPLEPTAALADLSLRDGDGARMDPRGRDAGQPAAAGRPGEAMEAPSSPPAGSSDPTPTLPATRDAGNGASPGAENGALPGAAGSSPRPPGATPAPLVSWSAVAMGLRRATIAETQRDPNSKTTSPKLRTTA</sequence>
<dbReference type="InterPro" id="IPR058920">
    <property type="entry name" value="PAP-OAS1-bd-rel"/>
</dbReference>
<feature type="region of interest" description="Disordered" evidence="1">
    <location>
        <begin position="387"/>
        <end position="466"/>
    </location>
</feature>
<accession>A0A1D1ZV05</accession>
<feature type="region of interest" description="Disordered" evidence="1">
    <location>
        <begin position="485"/>
        <end position="637"/>
    </location>
</feature>